<dbReference type="GO" id="GO:0016853">
    <property type="term" value="F:isomerase activity"/>
    <property type="evidence" value="ECO:0007669"/>
    <property type="project" value="UniProtKB-KW"/>
</dbReference>
<evidence type="ECO:0000259" key="1">
    <source>
        <dbReference type="Pfam" id="PF01261"/>
    </source>
</evidence>
<dbReference type="InterPro" id="IPR013022">
    <property type="entry name" value="Xyl_isomerase-like_TIM-brl"/>
</dbReference>
<gene>
    <name evidence="2" type="ORF">GCM10022252_44770</name>
</gene>
<reference evidence="3" key="1">
    <citation type="journal article" date="2019" name="Int. J. Syst. Evol. Microbiol.">
        <title>The Global Catalogue of Microorganisms (GCM) 10K type strain sequencing project: providing services to taxonomists for standard genome sequencing and annotation.</title>
        <authorList>
            <consortium name="The Broad Institute Genomics Platform"/>
            <consortium name="The Broad Institute Genome Sequencing Center for Infectious Disease"/>
            <person name="Wu L."/>
            <person name="Ma J."/>
        </authorList>
    </citation>
    <scope>NUCLEOTIDE SEQUENCE [LARGE SCALE GENOMIC DNA]</scope>
    <source>
        <strain evidence="3">JCM 17388</strain>
    </source>
</reference>
<dbReference type="InterPro" id="IPR036237">
    <property type="entry name" value="Xyl_isomerase-like_sf"/>
</dbReference>
<comment type="caution">
    <text evidence="2">The sequence shown here is derived from an EMBL/GenBank/DDBJ whole genome shotgun (WGS) entry which is preliminary data.</text>
</comment>
<dbReference type="PANTHER" id="PTHR12110">
    <property type="entry name" value="HYDROXYPYRUVATE ISOMERASE"/>
    <property type="match status" value="1"/>
</dbReference>
<feature type="domain" description="Xylose isomerase-like TIM barrel" evidence="1">
    <location>
        <begin position="72"/>
        <end position="217"/>
    </location>
</feature>
<dbReference type="SUPFAM" id="SSF51658">
    <property type="entry name" value="Xylose isomerase-like"/>
    <property type="match status" value="1"/>
</dbReference>
<accession>A0ABP8B329</accession>
<organism evidence="2 3">
    <name type="scientific">Streptosporangium oxazolinicum</name>
    <dbReference type="NCBI Taxonomy" id="909287"/>
    <lineage>
        <taxon>Bacteria</taxon>
        <taxon>Bacillati</taxon>
        <taxon>Actinomycetota</taxon>
        <taxon>Actinomycetes</taxon>
        <taxon>Streptosporangiales</taxon>
        <taxon>Streptosporangiaceae</taxon>
        <taxon>Streptosporangium</taxon>
    </lineage>
</organism>
<sequence length="249" mass="27559">MPLRSLSLQLYSVRHAIDEDLPGTLARVAAIGYRQIESSYKLYSRGPEFLDAVTANGFVSPTMTSSLIDVDLDAIFSAANRLGANTVVDTFIPEEFWTTDDDVTRIAGHLNAAAVKAADYGLRVGYHNHWWELERRFSGRTALETLADRLRPEVVLEVDAYWVAVGGEDVLGLLGRVSDRVRFLHLKDGPVNRENTQQLPAGQGKLPWPEILDAVPHLEAGAVEFDDYSGDVFEAIAASFAYLNPKVER</sequence>
<evidence type="ECO:0000313" key="3">
    <source>
        <dbReference type="Proteomes" id="UP001501251"/>
    </source>
</evidence>
<name>A0ABP8B329_9ACTN</name>
<dbReference type="Pfam" id="PF01261">
    <property type="entry name" value="AP_endonuc_2"/>
    <property type="match status" value="1"/>
</dbReference>
<keyword evidence="2" id="KW-0413">Isomerase</keyword>
<dbReference type="Gene3D" id="3.20.20.150">
    <property type="entry name" value="Divalent-metal-dependent TIM barrel enzymes"/>
    <property type="match status" value="1"/>
</dbReference>
<dbReference type="RefSeq" id="WP_344919959.1">
    <property type="nucleotide sequence ID" value="NZ_BAABAQ010000008.1"/>
</dbReference>
<dbReference type="EMBL" id="BAABAQ010000008">
    <property type="protein sequence ID" value="GAA4196828.1"/>
    <property type="molecule type" value="Genomic_DNA"/>
</dbReference>
<proteinExistence type="predicted"/>
<dbReference type="PANTHER" id="PTHR12110:SF41">
    <property type="entry name" value="INOSOSE DEHYDRATASE"/>
    <property type="match status" value="1"/>
</dbReference>
<dbReference type="Proteomes" id="UP001501251">
    <property type="component" value="Unassembled WGS sequence"/>
</dbReference>
<evidence type="ECO:0000313" key="2">
    <source>
        <dbReference type="EMBL" id="GAA4196828.1"/>
    </source>
</evidence>
<keyword evidence="3" id="KW-1185">Reference proteome</keyword>
<protein>
    <submittedName>
        <fullName evidence="2">Sugar phosphate isomerase/epimerase</fullName>
    </submittedName>
</protein>
<dbReference type="InterPro" id="IPR050312">
    <property type="entry name" value="IolE/XylAMocC-like"/>
</dbReference>